<reference evidence="2 3" key="1">
    <citation type="submission" date="2016-07" db="EMBL/GenBank/DDBJ databases">
        <title>Pervasive Adenine N6-methylation of Active Genes in Fungi.</title>
        <authorList>
            <consortium name="DOE Joint Genome Institute"/>
            <person name="Mondo S.J."/>
            <person name="Dannebaum R.O."/>
            <person name="Kuo R.C."/>
            <person name="Labutti K."/>
            <person name="Haridas S."/>
            <person name="Kuo A."/>
            <person name="Salamov A."/>
            <person name="Ahrendt S.R."/>
            <person name="Lipzen A."/>
            <person name="Sullivan W."/>
            <person name="Andreopoulos W.B."/>
            <person name="Clum A."/>
            <person name="Lindquist E."/>
            <person name="Daum C."/>
            <person name="Ramamoorthy G.K."/>
            <person name="Gryganskyi A."/>
            <person name="Culley D."/>
            <person name="Magnuson J.K."/>
            <person name="James T.Y."/>
            <person name="O'Malley M.A."/>
            <person name="Stajich J.E."/>
            <person name="Spatafora J.W."/>
            <person name="Visel A."/>
            <person name="Grigoriev I.V."/>
        </authorList>
    </citation>
    <scope>NUCLEOTIDE SEQUENCE [LARGE SCALE GENOMIC DNA]</scope>
    <source>
        <strain evidence="2 3">PL171</strain>
    </source>
</reference>
<dbReference type="AlphaFoldDB" id="A0A1Y2HNU0"/>
<proteinExistence type="predicted"/>
<accession>A0A1Y2HNU0</accession>
<dbReference type="Proteomes" id="UP000193411">
    <property type="component" value="Unassembled WGS sequence"/>
</dbReference>
<dbReference type="EMBL" id="MCFL01000018">
    <property type="protein sequence ID" value="ORZ36266.1"/>
    <property type="molecule type" value="Genomic_DNA"/>
</dbReference>
<comment type="caution">
    <text evidence="2">The sequence shown here is derived from an EMBL/GenBank/DDBJ whole genome shotgun (WGS) entry which is preliminary data.</text>
</comment>
<evidence type="ECO:0000313" key="3">
    <source>
        <dbReference type="Proteomes" id="UP000193411"/>
    </source>
</evidence>
<gene>
    <name evidence="2" type="ORF">BCR44DRAFT_345964</name>
</gene>
<protein>
    <submittedName>
        <fullName evidence="2">Uncharacterized protein</fullName>
    </submittedName>
</protein>
<keyword evidence="1" id="KW-0812">Transmembrane</keyword>
<keyword evidence="3" id="KW-1185">Reference proteome</keyword>
<sequence>MQSIPLKPTSSSSVADLFASPIPQHVNSQYEPVQLMAAQQASPNVASGSKPPMMPSLGGLFSMCLPAGTEQTLLNVNYKLAVVAPVLNFVAYGFMWWASVPGFDMSFSRWLSRFAHVSFSHRCIGAS</sequence>
<evidence type="ECO:0000313" key="2">
    <source>
        <dbReference type="EMBL" id="ORZ36266.1"/>
    </source>
</evidence>
<keyword evidence="1" id="KW-0472">Membrane</keyword>
<keyword evidence="1" id="KW-1133">Transmembrane helix</keyword>
<organism evidence="2 3">
    <name type="scientific">Catenaria anguillulae PL171</name>
    <dbReference type="NCBI Taxonomy" id="765915"/>
    <lineage>
        <taxon>Eukaryota</taxon>
        <taxon>Fungi</taxon>
        <taxon>Fungi incertae sedis</taxon>
        <taxon>Blastocladiomycota</taxon>
        <taxon>Blastocladiomycetes</taxon>
        <taxon>Blastocladiales</taxon>
        <taxon>Catenariaceae</taxon>
        <taxon>Catenaria</taxon>
    </lineage>
</organism>
<evidence type="ECO:0000256" key="1">
    <source>
        <dbReference type="SAM" id="Phobius"/>
    </source>
</evidence>
<feature type="transmembrane region" description="Helical" evidence="1">
    <location>
        <begin position="80"/>
        <end position="98"/>
    </location>
</feature>
<name>A0A1Y2HNU0_9FUNG</name>